<name>A0A426Z6T0_ENSVE</name>
<dbReference type="Proteomes" id="UP000287651">
    <property type="component" value="Unassembled WGS sequence"/>
</dbReference>
<evidence type="ECO:0000313" key="1">
    <source>
        <dbReference type="EMBL" id="RRT59633.1"/>
    </source>
</evidence>
<reference evidence="1 2" key="1">
    <citation type="journal article" date="2014" name="Agronomy (Basel)">
        <title>A Draft Genome Sequence for Ensete ventricosum, the Drought-Tolerant Tree Against Hunger.</title>
        <authorList>
            <person name="Harrison J."/>
            <person name="Moore K.A."/>
            <person name="Paszkiewicz K."/>
            <person name="Jones T."/>
            <person name="Grant M."/>
            <person name="Ambacheew D."/>
            <person name="Muzemil S."/>
            <person name="Studholme D.J."/>
        </authorList>
    </citation>
    <scope>NUCLEOTIDE SEQUENCE [LARGE SCALE GENOMIC DNA]</scope>
</reference>
<gene>
    <name evidence="1" type="ORF">B296_00041631</name>
</gene>
<dbReference type="AlphaFoldDB" id="A0A426Z6T0"/>
<evidence type="ECO:0000313" key="2">
    <source>
        <dbReference type="Proteomes" id="UP000287651"/>
    </source>
</evidence>
<dbReference type="EMBL" id="AMZH03008133">
    <property type="protein sequence ID" value="RRT59633.1"/>
    <property type="molecule type" value="Genomic_DNA"/>
</dbReference>
<organism evidence="1 2">
    <name type="scientific">Ensete ventricosum</name>
    <name type="common">Abyssinian banana</name>
    <name type="synonym">Musa ensete</name>
    <dbReference type="NCBI Taxonomy" id="4639"/>
    <lineage>
        <taxon>Eukaryota</taxon>
        <taxon>Viridiplantae</taxon>
        <taxon>Streptophyta</taxon>
        <taxon>Embryophyta</taxon>
        <taxon>Tracheophyta</taxon>
        <taxon>Spermatophyta</taxon>
        <taxon>Magnoliopsida</taxon>
        <taxon>Liliopsida</taxon>
        <taxon>Zingiberales</taxon>
        <taxon>Musaceae</taxon>
        <taxon>Ensete</taxon>
    </lineage>
</organism>
<sequence length="72" mass="7895">ASIARTIVVDLKGGGDFKSIQQATTISGRRFTSLLASTLKLEKQLSDDELKKFIDILYIDGEGWLDGQPPLD</sequence>
<proteinExistence type="predicted"/>
<accession>A0A426Z6T0</accession>
<protein>
    <submittedName>
        <fullName evidence="1">Uncharacterized protein</fullName>
    </submittedName>
</protein>
<comment type="caution">
    <text evidence="1">The sequence shown here is derived from an EMBL/GenBank/DDBJ whole genome shotgun (WGS) entry which is preliminary data.</text>
</comment>
<feature type="non-terminal residue" evidence="1">
    <location>
        <position position="1"/>
    </location>
</feature>